<sequence>LWYLDLEMNFSFVFFISVFVDAGPRCTGNPKMYNGKMCASTTRYNDYHKGACGCGPASGDSQFGWNHDHFVTAPNQYFFDEHDKHWCGNNCGRCVKLTTTGGYVDGQGGPTGGGQSHVFMVTNLCPNEYPNQHWCNQDRNRNNDYGYKMHFDLENGAGQIGRLGWNNPEVTVEIVNCYGVFVDAGPRCTGNPKMYNGKMCASTTRYADYHKGACGCGDAHGDSQFGWNHDHFVTAPNQYFFDRYNKGWCGESCGKCVKLTTTGGYVDGQGGPTGAGQSHVFMVTNLCPNVYPNQHWCNQDAHRNNDYGYKMHFDLENGAGQIARLGWNNPEVTVEIVGCGGYNTPNSGMYQQCQCAHQGKRSLNNTTFN</sequence>
<dbReference type="Pfam" id="PF22514">
    <property type="entry name" value="EXPB1_D1"/>
    <property type="match status" value="2"/>
</dbReference>
<feature type="signal peptide" evidence="1">
    <location>
        <begin position="1"/>
        <end position="22"/>
    </location>
</feature>
<evidence type="ECO:0008006" key="4">
    <source>
        <dbReference type="Google" id="ProtNLM"/>
    </source>
</evidence>
<keyword evidence="1" id="KW-0732">Signal</keyword>
<reference evidence="2" key="1">
    <citation type="submission" date="2019-08" db="EMBL/GenBank/DDBJ databases">
        <title>The improved chromosome-level genome for the pearl oyster Pinctada fucata martensii using PacBio sequencing and Hi-C.</title>
        <authorList>
            <person name="Zheng Z."/>
        </authorList>
    </citation>
    <scope>NUCLEOTIDE SEQUENCE</scope>
    <source>
        <strain evidence="2">ZZ-2019</strain>
        <tissue evidence="2">Adductor muscle</tissue>
    </source>
</reference>
<dbReference type="AlphaFoldDB" id="A0AA88Y318"/>
<organism evidence="2 3">
    <name type="scientific">Pinctada imbricata</name>
    <name type="common">Atlantic pearl-oyster</name>
    <name type="synonym">Pinctada martensii</name>
    <dbReference type="NCBI Taxonomy" id="66713"/>
    <lineage>
        <taxon>Eukaryota</taxon>
        <taxon>Metazoa</taxon>
        <taxon>Spiralia</taxon>
        <taxon>Lophotrochozoa</taxon>
        <taxon>Mollusca</taxon>
        <taxon>Bivalvia</taxon>
        <taxon>Autobranchia</taxon>
        <taxon>Pteriomorphia</taxon>
        <taxon>Pterioida</taxon>
        <taxon>Pterioidea</taxon>
        <taxon>Pteriidae</taxon>
        <taxon>Pinctada</taxon>
    </lineage>
</organism>
<dbReference type="Gene3D" id="2.40.40.10">
    <property type="entry name" value="RlpA-like domain"/>
    <property type="match status" value="2"/>
</dbReference>
<name>A0AA88Y318_PINIB</name>
<dbReference type="CDD" id="cd22278">
    <property type="entry name" value="DPBB_GH45_endoglucanase"/>
    <property type="match status" value="2"/>
</dbReference>
<protein>
    <recommendedName>
        <fullName evidence="4">Cellulase</fullName>
    </recommendedName>
</protein>
<dbReference type="SUPFAM" id="SSF50685">
    <property type="entry name" value="Barwin-like endoglucanases"/>
    <property type="match status" value="2"/>
</dbReference>
<gene>
    <name evidence="2" type="ORF">FSP39_009283</name>
</gene>
<evidence type="ECO:0000313" key="2">
    <source>
        <dbReference type="EMBL" id="KAK3095022.1"/>
    </source>
</evidence>
<dbReference type="InterPro" id="IPR036908">
    <property type="entry name" value="RlpA-like_sf"/>
</dbReference>
<keyword evidence="3" id="KW-1185">Reference proteome</keyword>
<evidence type="ECO:0000313" key="3">
    <source>
        <dbReference type="Proteomes" id="UP001186944"/>
    </source>
</evidence>
<feature type="non-terminal residue" evidence="2">
    <location>
        <position position="1"/>
    </location>
</feature>
<feature type="chain" id="PRO_5041636424" description="Cellulase" evidence="1">
    <location>
        <begin position="23"/>
        <end position="369"/>
    </location>
</feature>
<accession>A0AA88Y318</accession>
<dbReference type="Proteomes" id="UP001186944">
    <property type="component" value="Unassembled WGS sequence"/>
</dbReference>
<evidence type="ECO:0000256" key="1">
    <source>
        <dbReference type="SAM" id="SignalP"/>
    </source>
</evidence>
<proteinExistence type="predicted"/>
<dbReference type="EMBL" id="VSWD01000008">
    <property type="protein sequence ID" value="KAK3095022.1"/>
    <property type="molecule type" value="Genomic_DNA"/>
</dbReference>
<comment type="caution">
    <text evidence="2">The sequence shown here is derived from an EMBL/GenBank/DDBJ whole genome shotgun (WGS) entry which is preliminary data.</text>
</comment>